<dbReference type="Proteomes" id="UP000194218">
    <property type="component" value="Chromosome"/>
</dbReference>
<organism evidence="2 3">
    <name type="scientific">Streptomyces marincola</name>
    <dbReference type="NCBI Taxonomy" id="2878388"/>
    <lineage>
        <taxon>Bacteria</taxon>
        <taxon>Bacillati</taxon>
        <taxon>Actinomycetota</taxon>
        <taxon>Actinomycetes</taxon>
        <taxon>Kitasatosporales</taxon>
        <taxon>Streptomycetaceae</taxon>
        <taxon>Streptomyces</taxon>
    </lineage>
</organism>
<proteinExistence type="predicted"/>
<dbReference type="Pfam" id="PF13508">
    <property type="entry name" value="Acetyltransf_7"/>
    <property type="match status" value="1"/>
</dbReference>
<evidence type="ECO:0000313" key="3">
    <source>
        <dbReference type="Proteomes" id="UP000194218"/>
    </source>
</evidence>
<reference evidence="2 3" key="1">
    <citation type="submission" date="2017-05" db="EMBL/GenBank/DDBJ databases">
        <title>Complete genome sequence of Streptomyces sp. SCSIO 03032 revealed the diverse biosynthetic pathways for its bioactive secondary metabolites.</title>
        <authorList>
            <person name="Ma L."/>
            <person name="Zhu Y."/>
            <person name="Zhang W."/>
            <person name="Zhang G."/>
            <person name="Tian X."/>
            <person name="Zhang S."/>
            <person name="Zhang C."/>
        </authorList>
    </citation>
    <scope>NUCLEOTIDE SEQUENCE [LARGE SCALE GENOMIC DNA]</scope>
    <source>
        <strain evidence="2 3">SCSIO 03032</strain>
    </source>
</reference>
<dbReference type="OrthoDB" id="9796171at2"/>
<accession>A0A1W7D606</accession>
<dbReference type="AlphaFoldDB" id="A0A1W7D606"/>
<dbReference type="EMBL" id="CP021121">
    <property type="protein sequence ID" value="ARQ72523.1"/>
    <property type="molecule type" value="Genomic_DNA"/>
</dbReference>
<name>A0A1W7D606_9ACTN</name>
<keyword evidence="2" id="KW-0808">Transferase</keyword>
<gene>
    <name evidence="2" type="ORF">CAG99_20650</name>
</gene>
<protein>
    <submittedName>
        <fullName evidence="2">GNAT family N-acetyltransferase</fullName>
    </submittedName>
</protein>
<dbReference type="GO" id="GO:0016747">
    <property type="term" value="F:acyltransferase activity, transferring groups other than amino-acyl groups"/>
    <property type="evidence" value="ECO:0007669"/>
    <property type="project" value="InterPro"/>
</dbReference>
<evidence type="ECO:0000313" key="2">
    <source>
        <dbReference type="EMBL" id="ARQ72523.1"/>
    </source>
</evidence>
<keyword evidence="3" id="KW-1185">Reference proteome</keyword>
<evidence type="ECO:0000259" key="1">
    <source>
        <dbReference type="PROSITE" id="PS51186"/>
    </source>
</evidence>
<dbReference type="InterPro" id="IPR016181">
    <property type="entry name" value="Acyl_CoA_acyltransferase"/>
</dbReference>
<feature type="domain" description="N-acetyltransferase" evidence="1">
    <location>
        <begin position="17"/>
        <end position="164"/>
    </location>
</feature>
<dbReference type="RefSeq" id="WP_086162379.1">
    <property type="nucleotide sequence ID" value="NZ_CP021121.1"/>
</dbReference>
<dbReference type="SUPFAM" id="SSF55729">
    <property type="entry name" value="Acyl-CoA N-acyltransferases (Nat)"/>
    <property type="match status" value="1"/>
</dbReference>
<dbReference type="Gene3D" id="3.40.630.30">
    <property type="match status" value="1"/>
</dbReference>
<dbReference type="InterPro" id="IPR000182">
    <property type="entry name" value="GNAT_dom"/>
</dbReference>
<sequence length="165" mass="16911">MAFDTGATGTDEQAGAGGIRTAVVDLAEIFALRHRVLRPGLDRATAEFPEDGGADTRHLAAYGPHAPGVLACITLFPDPLPGTAVAAYRFRGMASAPEARGLGYGAAVLAAAAAEASALGAGLLWCNGRVGARGFYERQGFTVAGEEFEIEGVGPHLVFTRPTGV</sequence>
<dbReference type="PROSITE" id="PS51186">
    <property type="entry name" value="GNAT"/>
    <property type="match status" value="1"/>
</dbReference>
<dbReference type="KEGG" id="smao:CAG99_20650"/>